<evidence type="ECO:0000313" key="3">
    <source>
        <dbReference type="EMBL" id="OYX34421.1"/>
    </source>
</evidence>
<organism evidence="3 4">
    <name type="scientific">Brevundimonas subvibrioides</name>
    <dbReference type="NCBI Taxonomy" id="74313"/>
    <lineage>
        <taxon>Bacteria</taxon>
        <taxon>Pseudomonadati</taxon>
        <taxon>Pseudomonadota</taxon>
        <taxon>Alphaproteobacteria</taxon>
        <taxon>Caulobacterales</taxon>
        <taxon>Caulobacteraceae</taxon>
        <taxon>Brevundimonas</taxon>
    </lineage>
</organism>
<dbReference type="InterPro" id="IPR011659">
    <property type="entry name" value="WD40"/>
</dbReference>
<proteinExistence type="inferred from homology"/>
<dbReference type="PANTHER" id="PTHR36842">
    <property type="entry name" value="PROTEIN TOLB HOMOLOG"/>
    <property type="match status" value="1"/>
</dbReference>
<dbReference type="Gene3D" id="2.120.10.30">
    <property type="entry name" value="TolB, C-terminal domain"/>
    <property type="match status" value="1"/>
</dbReference>
<name>A0A258FPI3_9CAUL</name>
<feature type="chain" id="PRO_5012333154" evidence="2">
    <location>
        <begin position="27"/>
        <end position="816"/>
    </location>
</feature>
<dbReference type="NCBIfam" id="NF038032">
    <property type="entry name" value="CehA_McbA_metalo"/>
    <property type="match status" value="1"/>
</dbReference>
<evidence type="ECO:0000256" key="1">
    <source>
        <dbReference type="ARBA" id="ARBA00009820"/>
    </source>
</evidence>
<dbReference type="AlphaFoldDB" id="A0A258FPI3"/>
<protein>
    <submittedName>
        <fullName evidence="3">Uncharacterized protein</fullName>
    </submittedName>
</protein>
<evidence type="ECO:0000313" key="4">
    <source>
        <dbReference type="Proteomes" id="UP000215595"/>
    </source>
</evidence>
<comment type="similarity">
    <text evidence="1">Belongs to the TolB family.</text>
</comment>
<dbReference type="SUPFAM" id="SSF69304">
    <property type="entry name" value="Tricorn protease N-terminal domain"/>
    <property type="match status" value="1"/>
</dbReference>
<accession>A0A258FPI3</accession>
<dbReference type="EMBL" id="NCEB01000009">
    <property type="protein sequence ID" value="OYX34421.1"/>
    <property type="molecule type" value="Genomic_DNA"/>
</dbReference>
<dbReference type="Proteomes" id="UP000215595">
    <property type="component" value="Unassembled WGS sequence"/>
</dbReference>
<dbReference type="PANTHER" id="PTHR36842:SF1">
    <property type="entry name" value="PROTEIN TOLB"/>
    <property type="match status" value="1"/>
</dbReference>
<sequence length="816" mass="87518">MTMIQKRPFALLAAALWLASPAVATAQWTHQYPKVEGFGHQLYLEQENLPILSSGPTYPAASPDGATLAFAHQGWIWLLDLDGGVARRITDASEVDARPRWSPDGTRIALVRDSGTDTAIVIVGLDGAILSEIDTPAIDLDPEFTRDGGSLIYTSARGGRLDLWRRNLETGTDEAVTSGARAARAARALGDGRIVYQEAIGPAVGLRLRNLDGTQGPVLFEQGWMAHLNPDAHPTERAIVYGVGDGNTVRLAVMDVDRPAFPRWLTPAGEKALFPTWSGDGARIYYALADGDQQFQLMMIPAAGGTPRTVPIERWDYGVGTGELSIATRLSGEDGATRPGPARLSITRADGHPIANPAGPTYVDNQNGPAYFYTDGQTTLRLPQGDYRVVATHGPFSLPQTIQVRVDADRAVSAALDIPRIWDAEAAGYASADHHVHLNGSGVNELDLDDLLLPMQGEDLDFSAPMAWNQYNRFIDADRIGQKAAAPDGTAAWLTQEVRSDYHGHVGMIGATEAFQPWFFGPTNPVYGNRDLHNGLVNPFARAQGALATYVHPVGGDSDPFLDLAANGLPLELVVDGVLSDGMGLELVCQWTSPFGTAQAWYRFLNIGRAMPATSGTDMMANFYRVPAVGTARAYVPVANGEDSYAAAIDQVRSGEGFVTTGPALLFEVDGRAPGATVAEGRQDWSIDLISVRPVERVEIIVNGQVVQTLDGFGGDSRKRYSGTVDLPSGGWIAARAVGGQTGWPVMSYVHFAHTQPVWIDHVGSTEPVAARAAAADLLKALDHSEGRFAESYGDAIPPGLRARLTEARRRLTPPA</sequence>
<feature type="signal peptide" evidence="2">
    <location>
        <begin position="1"/>
        <end position="26"/>
    </location>
</feature>
<gene>
    <name evidence="3" type="ORF">B7Z01_06150</name>
</gene>
<keyword evidence="2" id="KW-0732">Signal</keyword>
<dbReference type="InterPro" id="IPR011042">
    <property type="entry name" value="6-blade_b-propeller_TolB-like"/>
</dbReference>
<dbReference type="Pfam" id="PF07676">
    <property type="entry name" value="PD40"/>
    <property type="match status" value="2"/>
</dbReference>
<comment type="caution">
    <text evidence="3">The sequence shown here is derived from an EMBL/GenBank/DDBJ whole genome shotgun (WGS) entry which is preliminary data.</text>
</comment>
<evidence type="ECO:0000256" key="2">
    <source>
        <dbReference type="SAM" id="SignalP"/>
    </source>
</evidence>
<reference evidence="3 4" key="1">
    <citation type="submission" date="2017-03" db="EMBL/GenBank/DDBJ databases">
        <title>Lifting the veil on microbial sulfur biogeochemistry in mining wastewaters.</title>
        <authorList>
            <person name="Kantor R.S."/>
            <person name="Colenbrander Nelson T."/>
            <person name="Marshall S."/>
            <person name="Bennett D."/>
            <person name="Apte S."/>
            <person name="Camacho D."/>
            <person name="Thomas B.C."/>
            <person name="Warren L.A."/>
            <person name="Banfield J.F."/>
        </authorList>
    </citation>
    <scope>NUCLEOTIDE SEQUENCE [LARGE SCALE GENOMIC DNA]</scope>
    <source>
        <strain evidence="3">32-69-9</strain>
    </source>
</reference>